<accession>L8WMU4</accession>
<dbReference type="Proteomes" id="UP000011668">
    <property type="component" value="Unassembled WGS sequence"/>
</dbReference>
<gene>
    <name evidence="1" type="ORF">AG1IA_07862</name>
</gene>
<evidence type="ECO:0000313" key="2">
    <source>
        <dbReference type="Proteomes" id="UP000011668"/>
    </source>
</evidence>
<dbReference type="EMBL" id="AFRT01002258">
    <property type="protein sequence ID" value="ELU38107.1"/>
    <property type="molecule type" value="Genomic_DNA"/>
</dbReference>
<keyword evidence="2" id="KW-1185">Reference proteome</keyword>
<protein>
    <submittedName>
        <fullName evidence="1">Uncharacterized protein</fullName>
    </submittedName>
</protein>
<reference evidence="1 2" key="1">
    <citation type="journal article" date="2013" name="Nat. Commun.">
        <title>The evolution and pathogenic mechanisms of the rice sheath blight pathogen.</title>
        <authorList>
            <person name="Zheng A."/>
            <person name="Lin R."/>
            <person name="Xu L."/>
            <person name="Qin P."/>
            <person name="Tang C."/>
            <person name="Ai P."/>
            <person name="Zhang D."/>
            <person name="Liu Y."/>
            <person name="Sun Z."/>
            <person name="Feng H."/>
            <person name="Wang Y."/>
            <person name="Chen Y."/>
            <person name="Liang X."/>
            <person name="Fu R."/>
            <person name="Li Q."/>
            <person name="Zhang J."/>
            <person name="Yu X."/>
            <person name="Xie Z."/>
            <person name="Ding L."/>
            <person name="Guan P."/>
            <person name="Tang J."/>
            <person name="Liang Y."/>
            <person name="Wang S."/>
            <person name="Deng Q."/>
            <person name="Li S."/>
            <person name="Zhu J."/>
            <person name="Wang L."/>
            <person name="Liu H."/>
            <person name="Li P."/>
        </authorList>
    </citation>
    <scope>NUCLEOTIDE SEQUENCE [LARGE SCALE GENOMIC DNA]</scope>
    <source>
        <strain evidence="2">AG-1 IA</strain>
    </source>
</reference>
<dbReference type="HOGENOM" id="CLU_2741787_0_0_1"/>
<proteinExistence type="predicted"/>
<comment type="caution">
    <text evidence="1">The sequence shown here is derived from an EMBL/GenBank/DDBJ whole genome shotgun (WGS) entry which is preliminary data.</text>
</comment>
<name>L8WMU4_THACA</name>
<sequence length="71" mass="8200">MYSNRIVLHTAVYHRFLVRKLRGPHEARLSFHEYISKESMPSGAPRMWDCGRNHHNLRIPGSICETVGPEG</sequence>
<organism evidence="1 2">
    <name type="scientific">Thanatephorus cucumeris (strain AG1-IA)</name>
    <name type="common">Rice sheath blight fungus</name>
    <name type="synonym">Rhizoctonia solani</name>
    <dbReference type="NCBI Taxonomy" id="983506"/>
    <lineage>
        <taxon>Eukaryota</taxon>
        <taxon>Fungi</taxon>
        <taxon>Dikarya</taxon>
        <taxon>Basidiomycota</taxon>
        <taxon>Agaricomycotina</taxon>
        <taxon>Agaricomycetes</taxon>
        <taxon>Cantharellales</taxon>
        <taxon>Ceratobasidiaceae</taxon>
        <taxon>Rhizoctonia</taxon>
        <taxon>Rhizoctonia solani AG-1</taxon>
    </lineage>
</organism>
<dbReference type="AlphaFoldDB" id="L8WMU4"/>
<evidence type="ECO:0000313" key="1">
    <source>
        <dbReference type="EMBL" id="ELU38107.1"/>
    </source>
</evidence>